<name>A0ABR4Q9S9_9CEST</name>
<reference evidence="3 4" key="1">
    <citation type="journal article" date="2022" name="Front. Cell. Infect. Microbiol.">
        <title>The Genomes of Two Strains of Taenia crassiceps the Animal Model for the Study of Human Cysticercosis.</title>
        <authorList>
            <person name="Bobes R.J."/>
            <person name="Estrada K."/>
            <person name="Rios-Valencia D.G."/>
            <person name="Calderon-Gallegos A."/>
            <person name="de la Torre P."/>
            <person name="Carrero J.C."/>
            <person name="Sanchez-Flores A."/>
            <person name="Laclette J.P."/>
        </authorList>
    </citation>
    <scope>NUCLEOTIDE SEQUENCE [LARGE SCALE GENOMIC DNA]</scope>
    <source>
        <strain evidence="3">WFUcys</strain>
    </source>
</reference>
<keyword evidence="4" id="KW-1185">Reference proteome</keyword>
<feature type="region of interest" description="Disordered" evidence="2">
    <location>
        <begin position="306"/>
        <end position="337"/>
    </location>
</feature>
<comment type="caution">
    <text evidence="3">The sequence shown here is derived from an EMBL/GenBank/DDBJ whole genome shotgun (WGS) entry which is preliminary data.</text>
</comment>
<feature type="region of interest" description="Disordered" evidence="2">
    <location>
        <begin position="789"/>
        <end position="811"/>
    </location>
</feature>
<feature type="compositionally biased region" description="Polar residues" evidence="2">
    <location>
        <begin position="36"/>
        <end position="45"/>
    </location>
</feature>
<keyword evidence="1" id="KW-0175">Coiled coil</keyword>
<feature type="region of interest" description="Disordered" evidence="2">
    <location>
        <begin position="1270"/>
        <end position="1334"/>
    </location>
</feature>
<gene>
    <name evidence="3" type="ORF">TcWFU_008240</name>
</gene>
<evidence type="ECO:0000313" key="3">
    <source>
        <dbReference type="EMBL" id="KAL5106370.1"/>
    </source>
</evidence>
<dbReference type="Proteomes" id="UP001651158">
    <property type="component" value="Unassembled WGS sequence"/>
</dbReference>
<feature type="coiled-coil region" evidence="1">
    <location>
        <begin position="693"/>
        <end position="720"/>
    </location>
</feature>
<feature type="region of interest" description="Disordered" evidence="2">
    <location>
        <begin position="412"/>
        <end position="440"/>
    </location>
</feature>
<feature type="region of interest" description="Disordered" evidence="2">
    <location>
        <begin position="1"/>
        <end position="56"/>
    </location>
</feature>
<feature type="compositionally biased region" description="Polar residues" evidence="2">
    <location>
        <begin position="323"/>
        <end position="337"/>
    </location>
</feature>
<organism evidence="3 4">
    <name type="scientific">Taenia crassiceps</name>
    <dbReference type="NCBI Taxonomy" id="6207"/>
    <lineage>
        <taxon>Eukaryota</taxon>
        <taxon>Metazoa</taxon>
        <taxon>Spiralia</taxon>
        <taxon>Lophotrochozoa</taxon>
        <taxon>Platyhelminthes</taxon>
        <taxon>Cestoda</taxon>
        <taxon>Eucestoda</taxon>
        <taxon>Cyclophyllidea</taxon>
        <taxon>Taeniidae</taxon>
        <taxon>Taenia</taxon>
    </lineage>
</organism>
<proteinExistence type="predicted"/>
<dbReference type="EMBL" id="JAKROA010000006">
    <property type="protein sequence ID" value="KAL5106370.1"/>
    <property type="molecule type" value="Genomic_DNA"/>
</dbReference>
<evidence type="ECO:0000256" key="1">
    <source>
        <dbReference type="SAM" id="Coils"/>
    </source>
</evidence>
<accession>A0ABR4Q9S9</accession>
<evidence type="ECO:0000313" key="4">
    <source>
        <dbReference type="Proteomes" id="UP001651158"/>
    </source>
</evidence>
<feature type="compositionally biased region" description="Polar residues" evidence="2">
    <location>
        <begin position="1276"/>
        <end position="1300"/>
    </location>
</feature>
<protein>
    <submittedName>
        <fullName evidence="3">Uncharacterized protein</fullName>
    </submittedName>
</protein>
<feature type="region of interest" description="Disordered" evidence="2">
    <location>
        <begin position="1546"/>
        <end position="1565"/>
    </location>
</feature>
<feature type="compositionally biased region" description="Polar residues" evidence="2">
    <location>
        <begin position="1"/>
        <end position="12"/>
    </location>
</feature>
<evidence type="ECO:0000256" key="2">
    <source>
        <dbReference type="SAM" id="MobiDB-lite"/>
    </source>
</evidence>
<sequence length="1681" mass="186061">MPSVKSQPQPNKVSKVIRSKLEEKPRHNRKTPTIKCPNSNDTNKCPQKAHPDPKGTRLFLYDRNGPCDSLRDSSITGANDEVSTSGFPRCFDSNPRDTLQLYRGEICAFTKPRNPSPAVNDVKVQTTDKKASIRPGARVAIGSRAPDDRSQCKQSDQNTIKEENAMVKTLSMLDNSVFIDDTLDNESSMTINFKVLTEEVERDNRLSTSRLELLKRPSIIPSERKPSMELKYNSQITEINVAKKTTRRTSEFMEQMSISLSYAQNYHQGIIPNVGPLTLNMSNSITERPIPARKNSHKTIWQRLFRRNSKHASKDSKEPSRINPKSNTPRSTSPSLEVVTQRTLNSFKTQSNNTWNVKQNSFYNPPEPFEIADPQMPHLKEEIVQMASKGNQTQFMPTKGKFPKTNKIHALPEPPQSVAWQPSSKGKDVPSISPTEDNRQNSMELTAVSLEKLKGNSSKVISVEVSNSSIASADTDVVCFVQVAKSVSVENSLPNSCKMAYEAKGTCNTQKTILSVSQVEDANGVSGCCPKRTECRRANLEVKAPCVSTITLPTNCVDTTEEDDPFASDHCSSVFSARDSLDLCTWVEKPKNFKIAEEKLISRRTEAVTAAGSIGPLLLEEKRCSKKLYPKDSLDMYILDDITPIKSEVKVLLKKKKTKPIQKENKVSAVDYPQELPQSQQKLQQKMDFVGSVEELAVKFQQLKRQNSNILENRAVLEGNKMSQEEDDNITELNAYTENADSIFLDQNRPASEPPPNLASEWHEQQEMVNEELTSFPKVRVLITSPDSLTHTPVEESSHNSPSIDQAPPTDACPQFMIISPYSADHSNHPSIVGPVPVNGTNLEALYCVLPNQSEKQHQAFNSSSNLALHPLQCDSIMYPPGVGNPMSPLLAQSHLHSPEVPQQVLFLNPVDMSPCSSAYDINELSSMQKQTLPVCNLLSPGTQFECPNCRPIHGSNRVAFVEDSDHYVPPVNHGKSQTGSATSAPSLLGCTESEFISNNQKYSEVFSRTVKNRFACDKQDKWPYGNAMFSGETAAQLDNLDKAKETHFIHTHACSLGNDRPSEGAEIGTNYLERNAVTTSCALKTSMSTTNGPVDAHFPPDAVFMSGNQARSPCECSRQASSSSDKGSCTEIEVIGIDDEADDGDREHCEVDQSAVLIEKISNSLVSFLELHSTTKHSRCNADTKEEMPGQEVFSFMPNITQNMQCNRQADYEVSISVGGNSQTDLKVCLGSMTLARESQNDGHSVMTPLQRQNASCNIGEVEQLRSVDEDTLRVPSSKSTADSEVQSETLKMNVSTISGVEYDEPVASDNVPKASQEQDNQPDKNSDEKEEALEVPLNIATNRNSYDIFNRDSSLLSKDSKQGEPGELSEVSEFQNVMVALKESPLTAPSSTFKALNVEVKANPAWLCQGMFVRAVKIRNEGGYAEERSGAGENESISPVSFICHEEIRNQPIPSIKINHSDHLDSEKAKGGRFILNCSMDVLQPSKLRREESDVIDHLGFVSVEGHSGTICGTTTQTLKRDSSFVQRESSIPLRTSFISTLQTTPNGGGNGVHTRNSRDNVSKVEKVRKSDIKSNEQIKILEMNEPVEGIRPKPRKFIGAPVASSFDSDRKRKLSPTDAQDMPALIFVPGTRLPSELMKLYDSNVDPLNGWCIMPLPVYRTQHALYAAYAQNFPGFRV</sequence>